<keyword evidence="3" id="KW-1185">Reference proteome</keyword>
<dbReference type="EMBL" id="JADWYR010000004">
    <property type="protein sequence ID" value="MBG9378756.1"/>
    <property type="molecule type" value="Genomic_DNA"/>
</dbReference>
<evidence type="ECO:0000313" key="3">
    <source>
        <dbReference type="Proteomes" id="UP000628448"/>
    </source>
</evidence>
<evidence type="ECO:0000256" key="1">
    <source>
        <dbReference type="SAM" id="SignalP"/>
    </source>
</evidence>
<dbReference type="PROSITE" id="PS51257">
    <property type="entry name" value="PROKAR_LIPOPROTEIN"/>
    <property type="match status" value="1"/>
</dbReference>
<dbReference type="Proteomes" id="UP000628448">
    <property type="component" value="Unassembled WGS sequence"/>
</dbReference>
<organism evidence="2 3">
    <name type="scientific">Panacibacter microcysteis</name>
    <dbReference type="NCBI Taxonomy" id="2793269"/>
    <lineage>
        <taxon>Bacteria</taxon>
        <taxon>Pseudomonadati</taxon>
        <taxon>Bacteroidota</taxon>
        <taxon>Chitinophagia</taxon>
        <taxon>Chitinophagales</taxon>
        <taxon>Chitinophagaceae</taxon>
        <taxon>Panacibacter</taxon>
    </lineage>
</organism>
<feature type="chain" id="PRO_5037197012" description="Penicillin-binding protein activator LpoB" evidence="1">
    <location>
        <begin position="24"/>
        <end position="176"/>
    </location>
</feature>
<sequence length="176" mass="19742">MKQFTYALCLCCFPVLWTSCGKATLSSSEANAILEQQYPQVIGLPVYLGDPKTIAQIKAAGLDRAGYVVIRKKKPLGDTAAWLSFTAKAAPYLLTTPETERRRHIQYVKAGEKLLETILEVNTPKPGNGATVTYTTSIRVTPFGSVFNFKEGLLQQHTLSLIYADRHWHIKRREQR</sequence>
<protein>
    <recommendedName>
        <fullName evidence="4">Penicillin-binding protein activator LpoB</fullName>
    </recommendedName>
</protein>
<keyword evidence="1" id="KW-0732">Signal</keyword>
<gene>
    <name evidence="2" type="ORF">I5907_21165</name>
</gene>
<feature type="signal peptide" evidence="1">
    <location>
        <begin position="1"/>
        <end position="23"/>
    </location>
</feature>
<reference evidence="2" key="1">
    <citation type="submission" date="2020-11" db="EMBL/GenBank/DDBJ databases">
        <title>Bacterial whole genome sequence for Panacibacter sp. DH6.</title>
        <authorList>
            <person name="Le V."/>
            <person name="Ko S."/>
            <person name="Ahn C.-Y."/>
            <person name="Oh H.-M."/>
        </authorList>
    </citation>
    <scope>NUCLEOTIDE SEQUENCE</scope>
    <source>
        <strain evidence="2">DH6</strain>
    </source>
</reference>
<proteinExistence type="predicted"/>
<evidence type="ECO:0000313" key="2">
    <source>
        <dbReference type="EMBL" id="MBG9378756.1"/>
    </source>
</evidence>
<comment type="caution">
    <text evidence="2">The sequence shown here is derived from an EMBL/GenBank/DDBJ whole genome shotgun (WGS) entry which is preliminary data.</text>
</comment>
<accession>A0A931MDM0</accession>
<dbReference type="AlphaFoldDB" id="A0A931MDM0"/>
<dbReference type="RefSeq" id="WP_196992862.1">
    <property type="nucleotide sequence ID" value="NZ_JADWYR010000004.1"/>
</dbReference>
<evidence type="ECO:0008006" key="4">
    <source>
        <dbReference type="Google" id="ProtNLM"/>
    </source>
</evidence>
<name>A0A931MDM0_9BACT</name>